<gene>
    <name evidence="4" type="ORF">H5P34_01265</name>
</gene>
<dbReference type="PANTHER" id="PTHR24189:SF50">
    <property type="entry name" value="ANKYRIN REPEAT AND SOCS BOX PROTEIN 2"/>
    <property type="match status" value="1"/>
</dbReference>
<sequence length="354" mass="38321">MQLDGIRARFSALTAEERAQITELSVDPGAVDEDALAPAGRLCAWASLRYNETDAPPRWDAAAALLAAEPGLADEHIWAAASAADRAALARHLSHRPTLANQRGGPFGWAPLLYLSYSRIPLDHTVDDVLAAATMLLDAGADPNAGYLWCGLPTPFTVLTGVFGEGEQGPRRQPRHPFAPELATLLLTRGAHPADQQALYNRMFRADDSHLELLFAHGLSSAGPSPWELRLGEAMESREDMWRRQVGWAAEHGFTDRLDLLSRHGIDVAGVEVTVPAFPDDPNALDEEGATALHQAAWAGDLELIRRLLDAGADPTITDRRFGSTPLEWAEHAYQTEAADVLRGTVTAPSDRDG</sequence>
<dbReference type="Gene3D" id="1.25.40.20">
    <property type="entry name" value="Ankyrin repeat-containing domain"/>
    <property type="match status" value="1"/>
</dbReference>
<name>A0AAW5SWE5_9MYCO</name>
<reference evidence="4" key="1">
    <citation type="submission" date="2020-07" db="EMBL/GenBank/DDBJ databases">
        <authorList>
            <person name="Pettersson B.M.F."/>
            <person name="Behra P.R.K."/>
            <person name="Ramesh M."/>
            <person name="Das S."/>
            <person name="Dasgupta S."/>
            <person name="Kirsebom L.A."/>
        </authorList>
    </citation>
    <scope>NUCLEOTIDE SEQUENCE</scope>
    <source>
        <strain evidence="4">DSM 44242</strain>
    </source>
</reference>
<keyword evidence="2 3" id="KW-0040">ANK repeat</keyword>
<dbReference type="InterPro" id="IPR050745">
    <property type="entry name" value="Multifunctional_regulatory"/>
</dbReference>
<evidence type="ECO:0000256" key="3">
    <source>
        <dbReference type="PROSITE-ProRule" id="PRU00023"/>
    </source>
</evidence>
<dbReference type="PANTHER" id="PTHR24189">
    <property type="entry name" value="MYOTROPHIN"/>
    <property type="match status" value="1"/>
</dbReference>
<dbReference type="Proteomes" id="UP001141659">
    <property type="component" value="Unassembled WGS sequence"/>
</dbReference>
<dbReference type="SMART" id="SM00248">
    <property type="entry name" value="ANK"/>
    <property type="match status" value="2"/>
</dbReference>
<comment type="caution">
    <text evidence="4">The sequence shown here is derived from an EMBL/GenBank/DDBJ whole genome shotgun (WGS) entry which is preliminary data.</text>
</comment>
<organism evidence="4 5">
    <name type="scientific">Mycolicibacterium porcinum</name>
    <dbReference type="NCBI Taxonomy" id="39693"/>
    <lineage>
        <taxon>Bacteria</taxon>
        <taxon>Bacillati</taxon>
        <taxon>Actinomycetota</taxon>
        <taxon>Actinomycetes</taxon>
        <taxon>Mycobacteriales</taxon>
        <taxon>Mycobacteriaceae</taxon>
        <taxon>Mycolicibacterium</taxon>
    </lineage>
</organism>
<protein>
    <submittedName>
        <fullName evidence="4">Ankyrin repeat domain-containing protein</fullName>
    </submittedName>
</protein>
<evidence type="ECO:0000313" key="4">
    <source>
        <dbReference type="EMBL" id="MCV7386676.1"/>
    </source>
</evidence>
<evidence type="ECO:0000256" key="2">
    <source>
        <dbReference type="ARBA" id="ARBA00023043"/>
    </source>
</evidence>
<evidence type="ECO:0000313" key="5">
    <source>
        <dbReference type="Proteomes" id="UP001141659"/>
    </source>
</evidence>
<dbReference type="AlphaFoldDB" id="A0AAW5SWE5"/>
<reference evidence="4" key="2">
    <citation type="journal article" date="2022" name="BMC Genomics">
        <title>Comparative genome analysis of mycobacteria focusing on tRNA and non-coding RNA.</title>
        <authorList>
            <person name="Behra P.R.K."/>
            <person name="Pettersson B.M.F."/>
            <person name="Ramesh M."/>
            <person name="Das S."/>
            <person name="Dasgupta S."/>
            <person name="Kirsebom L.A."/>
        </authorList>
    </citation>
    <scope>NUCLEOTIDE SEQUENCE</scope>
    <source>
        <strain evidence="4">DSM 44242</strain>
    </source>
</reference>
<dbReference type="EMBL" id="JACKVC010000006">
    <property type="protein sequence ID" value="MCV7386676.1"/>
    <property type="molecule type" value="Genomic_DNA"/>
</dbReference>
<evidence type="ECO:0000256" key="1">
    <source>
        <dbReference type="ARBA" id="ARBA00022737"/>
    </source>
</evidence>
<dbReference type="PROSITE" id="PS50088">
    <property type="entry name" value="ANK_REPEAT"/>
    <property type="match status" value="1"/>
</dbReference>
<dbReference type="InterPro" id="IPR036770">
    <property type="entry name" value="Ankyrin_rpt-contain_sf"/>
</dbReference>
<keyword evidence="1" id="KW-0677">Repeat</keyword>
<dbReference type="PROSITE" id="PS50297">
    <property type="entry name" value="ANK_REP_REGION"/>
    <property type="match status" value="1"/>
</dbReference>
<proteinExistence type="predicted"/>
<dbReference type="SUPFAM" id="SSF48403">
    <property type="entry name" value="Ankyrin repeat"/>
    <property type="match status" value="1"/>
</dbReference>
<accession>A0AAW5SWE5</accession>
<dbReference type="Pfam" id="PF13857">
    <property type="entry name" value="Ank_5"/>
    <property type="match status" value="1"/>
</dbReference>
<feature type="repeat" description="ANK" evidence="3">
    <location>
        <begin position="288"/>
        <end position="320"/>
    </location>
</feature>
<dbReference type="InterPro" id="IPR002110">
    <property type="entry name" value="Ankyrin_rpt"/>
</dbReference>